<dbReference type="RefSeq" id="WP_318599692.1">
    <property type="nucleotide sequence ID" value="NZ_JAWSTH010000079.1"/>
</dbReference>
<dbReference type="InterPro" id="IPR008557">
    <property type="entry name" value="PhoX"/>
</dbReference>
<dbReference type="SUPFAM" id="SSF63825">
    <property type="entry name" value="YWTD domain"/>
    <property type="match status" value="1"/>
</dbReference>
<dbReference type="Proteomes" id="UP001284601">
    <property type="component" value="Unassembled WGS sequence"/>
</dbReference>
<name>A0ABU4HV88_9ACTN</name>
<keyword evidence="2" id="KW-1185">Reference proteome</keyword>
<dbReference type="Pfam" id="PF05787">
    <property type="entry name" value="PhoX"/>
    <property type="match status" value="2"/>
</dbReference>
<evidence type="ECO:0000313" key="2">
    <source>
        <dbReference type="Proteomes" id="UP001284601"/>
    </source>
</evidence>
<dbReference type="EMBL" id="JAWSTH010000079">
    <property type="protein sequence ID" value="MDW5597228.1"/>
    <property type="molecule type" value="Genomic_DNA"/>
</dbReference>
<dbReference type="InterPro" id="IPR006311">
    <property type="entry name" value="TAT_signal"/>
</dbReference>
<accession>A0ABU4HV88</accession>
<dbReference type="PROSITE" id="PS51318">
    <property type="entry name" value="TAT"/>
    <property type="match status" value="1"/>
</dbReference>
<reference evidence="1 2" key="2">
    <citation type="submission" date="2023-10" db="EMBL/GenBank/DDBJ databases">
        <authorList>
            <person name="Han X.F."/>
        </authorList>
    </citation>
    <scope>NUCLEOTIDE SEQUENCE [LARGE SCALE GENOMIC DNA]</scope>
    <source>
        <strain evidence="1 2">KCTC 39840</strain>
    </source>
</reference>
<protein>
    <submittedName>
        <fullName evidence="1">DUF839 domain-containing protein</fullName>
    </submittedName>
</protein>
<proteinExistence type="predicted"/>
<gene>
    <name evidence="1" type="ORF">R7226_22970</name>
</gene>
<dbReference type="PANTHER" id="PTHR35399">
    <property type="entry name" value="SLR8030 PROTEIN"/>
    <property type="match status" value="1"/>
</dbReference>
<sequence>MPALSRRRLLQSGLLAAASTALGPGFWRDALAAPPAQAGAGPYGPLLAPDGNGLRLPRGFSSREIARGSGLLAGYSFPWYPDGQATYATPDGGWILVTNSEIGEGGGGVSATRFARDGRIAGAYRILGGTSTNCAGGATPWGTWLSCEEVDDGRVWECDPTGVRLPVAHAAMGIFKHEAACVDPGAQTVYMTEDLDGGGLYRFTPRDYPDLSVGLLEIACDGGRPGAVVWRAVPDPGGGARNPTRTQVRGSIPFARGEGIWFDAGIVYVATTTDETIHAYDTRTQTRSTLYRADDAPGTPLRGVDSVVVSRSGDLFVAEDSYDDDPDAMDVCLITPQGRVSRFLKLTGEQHFRRGEQSEVVGLCFDPSGTRMYLGSQRAWGVGAVYEVSGPFRADPSSSAPVATSGGAPLGLDVARRIAVPALTGRGLALGLTLDRPATVTARLTARVGGGRPRTVVLARVQRRAGRGPELLRLRPSSRAVARMLRARRTPLQATVEVRVSSPGAAARTLRRTVRIAGSPAP</sequence>
<evidence type="ECO:0000313" key="1">
    <source>
        <dbReference type="EMBL" id="MDW5597228.1"/>
    </source>
</evidence>
<organism evidence="1 2">
    <name type="scientific">Conexibacter stalactiti</name>
    <dbReference type="NCBI Taxonomy" id="1940611"/>
    <lineage>
        <taxon>Bacteria</taxon>
        <taxon>Bacillati</taxon>
        <taxon>Actinomycetota</taxon>
        <taxon>Thermoleophilia</taxon>
        <taxon>Solirubrobacterales</taxon>
        <taxon>Conexibacteraceae</taxon>
        <taxon>Conexibacter</taxon>
    </lineage>
</organism>
<dbReference type="Gene3D" id="2.120.10.30">
    <property type="entry name" value="TolB, C-terminal domain"/>
    <property type="match status" value="1"/>
</dbReference>
<dbReference type="InterPro" id="IPR011042">
    <property type="entry name" value="6-blade_b-propeller_TolB-like"/>
</dbReference>
<dbReference type="PANTHER" id="PTHR35399:SF2">
    <property type="entry name" value="DUF839 DOMAIN-CONTAINING PROTEIN"/>
    <property type="match status" value="1"/>
</dbReference>
<reference evidence="2" key="1">
    <citation type="submission" date="2023-07" db="EMBL/GenBank/DDBJ databases">
        <title>Conexibacter stalactiti sp. nov., isolated from stalactites in a lava cave and emended description of the genus Conexibacter.</title>
        <authorList>
            <person name="Lee S.D."/>
        </authorList>
    </citation>
    <scope>NUCLEOTIDE SEQUENCE [LARGE SCALE GENOMIC DNA]</scope>
    <source>
        <strain evidence="2">KCTC 39840</strain>
    </source>
</reference>
<comment type="caution">
    <text evidence="1">The sequence shown here is derived from an EMBL/GenBank/DDBJ whole genome shotgun (WGS) entry which is preliminary data.</text>
</comment>